<gene>
    <name evidence="1" type="ORF">Cgig2_032281</name>
</gene>
<organism evidence="1 2">
    <name type="scientific">Carnegiea gigantea</name>
    <dbReference type="NCBI Taxonomy" id="171969"/>
    <lineage>
        <taxon>Eukaryota</taxon>
        <taxon>Viridiplantae</taxon>
        <taxon>Streptophyta</taxon>
        <taxon>Embryophyta</taxon>
        <taxon>Tracheophyta</taxon>
        <taxon>Spermatophyta</taxon>
        <taxon>Magnoliopsida</taxon>
        <taxon>eudicotyledons</taxon>
        <taxon>Gunneridae</taxon>
        <taxon>Pentapetalae</taxon>
        <taxon>Caryophyllales</taxon>
        <taxon>Cactineae</taxon>
        <taxon>Cactaceae</taxon>
        <taxon>Cactoideae</taxon>
        <taxon>Echinocereeae</taxon>
        <taxon>Carnegiea</taxon>
    </lineage>
</organism>
<protein>
    <submittedName>
        <fullName evidence="1">Uncharacterized protein</fullName>
    </submittedName>
</protein>
<name>A0A9Q1JK37_9CARY</name>
<evidence type="ECO:0000313" key="1">
    <source>
        <dbReference type="EMBL" id="KAJ8423081.1"/>
    </source>
</evidence>
<reference evidence="1" key="1">
    <citation type="submission" date="2022-04" db="EMBL/GenBank/DDBJ databases">
        <title>Carnegiea gigantea Genome sequencing and assembly v2.</title>
        <authorList>
            <person name="Copetti D."/>
            <person name="Sanderson M.J."/>
            <person name="Burquez A."/>
            <person name="Wojciechowski M.F."/>
        </authorList>
    </citation>
    <scope>NUCLEOTIDE SEQUENCE</scope>
    <source>
        <strain evidence="1">SGP5-SGP5p</strain>
        <tissue evidence="1">Aerial part</tissue>
    </source>
</reference>
<comment type="caution">
    <text evidence="1">The sequence shown here is derived from an EMBL/GenBank/DDBJ whole genome shotgun (WGS) entry which is preliminary data.</text>
</comment>
<evidence type="ECO:0000313" key="2">
    <source>
        <dbReference type="Proteomes" id="UP001153076"/>
    </source>
</evidence>
<sequence>MVTSSSVTLRGPKYLRQSRLSQVLDQCKLGRRIGPNEVRGKLSGTYRSSTGDLRGSPHNFRGAKCFPGSWGIGVKAAASSWRSLTGRRLHPGKLIAGFFPRCTRRGAYNKENNLVTPFFFSTTLGFNRYPLGGGVPSLKVQRLPIARLALPLLRPPHRLYRLSHEFWDKPQFAILPDEVMKVAGCLLLFGSCCPKGILDWLTLSAMFSQPDSRRTKRKSYFQYFAFDFFLMAVMKHRILLKQYHPRSPVSLGAL</sequence>
<dbReference type="AlphaFoldDB" id="A0A9Q1JK37"/>
<keyword evidence="2" id="KW-1185">Reference proteome</keyword>
<dbReference type="Proteomes" id="UP001153076">
    <property type="component" value="Unassembled WGS sequence"/>
</dbReference>
<accession>A0A9Q1JK37</accession>
<proteinExistence type="predicted"/>
<dbReference type="EMBL" id="JAKOGI010002061">
    <property type="protein sequence ID" value="KAJ8423081.1"/>
    <property type="molecule type" value="Genomic_DNA"/>
</dbReference>